<proteinExistence type="predicted"/>
<sequence length="456" mass="52253">MDSVLFYEDECGDHCPTENIDDLDYEYDHDQESITELYDYCIYPALNGTFWYLVPIFLGSIICNLAARIGCVPHKVFHCISAGTGIFMIMHYASGCLHLITSFVVLFHGFLYLPAKYRNGTKVFLPSLALIMYCEIFMPPAEWHKIRGIIMITVMKATSIAVDTAESNEQPDFFEYNGYMLSGVNAIFGPWTSFESYVNLYKNTKWKYWWIFVAIGYLTLAFFCLCVSNCWTSWVLSDSSMRWMVAFRDALGFRTSHYFISFTSSALLLTGGYSLTNTLVTKPLEIEVPRSLVQVVISWNIPMHNWLKLYVFRPGRKQLGRFGGVIMTYLASSLLHGLNFQFAAVLLSLGFYTYIEYQLRNLLATVFDACIASKQCSPQKCGHLRTPINCYWVVLVNSAFTVLAVFHLAYLGLMFDTSESQETGYSYSHTIEKWSQLGFASHWVAFATYCAYYMIR</sequence>
<keyword evidence="2" id="KW-1185">Reference proteome</keyword>
<protein>
    <submittedName>
        <fullName evidence="1">Uncharacterized protein</fullName>
    </submittedName>
</protein>
<comment type="caution">
    <text evidence="1">The sequence shown here is derived from an EMBL/GenBank/DDBJ whole genome shotgun (WGS) entry which is preliminary data.</text>
</comment>
<evidence type="ECO:0000313" key="1">
    <source>
        <dbReference type="EMBL" id="KAJ8683177.1"/>
    </source>
</evidence>
<name>A0ACC2PI96_9HYME</name>
<dbReference type="EMBL" id="CM056741">
    <property type="protein sequence ID" value="KAJ8683177.1"/>
    <property type="molecule type" value="Genomic_DNA"/>
</dbReference>
<accession>A0ACC2PI96</accession>
<organism evidence="1 2">
    <name type="scientific">Eretmocerus hayati</name>
    <dbReference type="NCBI Taxonomy" id="131215"/>
    <lineage>
        <taxon>Eukaryota</taxon>
        <taxon>Metazoa</taxon>
        <taxon>Ecdysozoa</taxon>
        <taxon>Arthropoda</taxon>
        <taxon>Hexapoda</taxon>
        <taxon>Insecta</taxon>
        <taxon>Pterygota</taxon>
        <taxon>Neoptera</taxon>
        <taxon>Endopterygota</taxon>
        <taxon>Hymenoptera</taxon>
        <taxon>Apocrita</taxon>
        <taxon>Proctotrupomorpha</taxon>
        <taxon>Chalcidoidea</taxon>
        <taxon>Aphelinidae</taxon>
        <taxon>Aphelininae</taxon>
        <taxon>Eretmocerus</taxon>
    </lineage>
</organism>
<dbReference type="Proteomes" id="UP001239111">
    <property type="component" value="Chromosome 1"/>
</dbReference>
<reference evidence="1" key="1">
    <citation type="submission" date="2023-04" db="EMBL/GenBank/DDBJ databases">
        <title>A chromosome-level genome assembly of the parasitoid wasp Eretmocerus hayati.</title>
        <authorList>
            <person name="Zhong Y."/>
            <person name="Liu S."/>
            <person name="Liu Y."/>
        </authorList>
    </citation>
    <scope>NUCLEOTIDE SEQUENCE</scope>
    <source>
        <strain evidence="1">ZJU_SS_LIU_2023</strain>
    </source>
</reference>
<evidence type="ECO:0000313" key="2">
    <source>
        <dbReference type="Proteomes" id="UP001239111"/>
    </source>
</evidence>
<gene>
    <name evidence="1" type="ORF">QAD02_018969</name>
</gene>